<keyword evidence="6" id="KW-1185">Reference proteome</keyword>
<dbReference type="InterPro" id="IPR041522">
    <property type="entry name" value="CdaR_GGDEF"/>
</dbReference>
<evidence type="ECO:0000259" key="3">
    <source>
        <dbReference type="Pfam" id="PF13556"/>
    </source>
</evidence>
<dbReference type="InterPro" id="IPR042070">
    <property type="entry name" value="PucR_C-HTH_sf"/>
</dbReference>
<proteinExistence type="inferred from homology"/>
<reference evidence="6" key="1">
    <citation type="submission" date="2016-12" db="EMBL/GenBank/DDBJ databases">
        <title>Draft Genome Sequences od Carboxydothermus pertinax and islandicus, Hydrogenogenic Carboxydotrophic Bacteria.</title>
        <authorList>
            <person name="Fukuyama Y."/>
            <person name="Ohmae K."/>
            <person name="Yoneda Y."/>
            <person name="Yoshida T."/>
            <person name="Sako Y."/>
        </authorList>
    </citation>
    <scope>NUCLEOTIDE SEQUENCE [LARGE SCALE GENOMIC DNA]</scope>
    <source>
        <strain evidence="6">Ug1</strain>
    </source>
</reference>
<gene>
    <name evidence="5" type="ORF">cpu_07770</name>
</gene>
<dbReference type="Pfam" id="PF13556">
    <property type="entry name" value="HTH_30"/>
    <property type="match status" value="1"/>
</dbReference>
<dbReference type="Proteomes" id="UP000187485">
    <property type="component" value="Unassembled WGS sequence"/>
</dbReference>
<dbReference type="EMBL" id="BDJK01000010">
    <property type="protein sequence ID" value="GAV22267.1"/>
    <property type="molecule type" value="Genomic_DNA"/>
</dbReference>
<feature type="domain" description="Putative sugar diacid recognition" evidence="2">
    <location>
        <begin position="5"/>
        <end position="135"/>
    </location>
</feature>
<dbReference type="InterPro" id="IPR025736">
    <property type="entry name" value="PucR_C-HTH_dom"/>
</dbReference>
<comment type="similarity">
    <text evidence="1">Belongs to the CdaR family.</text>
</comment>
<comment type="caution">
    <text evidence="5">The sequence shown here is derived from an EMBL/GenBank/DDBJ whole genome shotgun (WGS) entry which is preliminary data.</text>
</comment>
<dbReference type="AlphaFoldDB" id="A0A1L8CTN9"/>
<dbReference type="InterPro" id="IPR008599">
    <property type="entry name" value="Diacid_rec"/>
</dbReference>
<dbReference type="RefSeq" id="WP_075858754.1">
    <property type="nucleotide sequence ID" value="NZ_BDJK01000010.1"/>
</dbReference>
<evidence type="ECO:0000259" key="2">
    <source>
        <dbReference type="Pfam" id="PF05651"/>
    </source>
</evidence>
<name>A0A1L8CTN9_9THEO</name>
<evidence type="ECO:0000313" key="5">
    <source>
        <dbReference type="EMBL" id="GAV22267.1"/>
    </source>
</evidence>
<organism evidence="5 6">
    <name type="scientific">Carboxydothermus pertinax</name>
    <dbReference type="NCBI Taxonomy" id="870242"/>
    <lineage>
        <taxon>Bacteria</taxon>
        <taxon>Bacillati</taxon>
        <taxon>Bacillota</taxon>
        <taxon>Clostridia</taxon>
        <taxon>Thermoanaerobacterales</taxon>
        <taxon>Thermoanaerobacteraceae</taxon>
        <taxon>Carboxydothermus</taxon>
    </lineage>
</organism>
<protein>
    <submittedName>
        <fullName evidence="5">CdaR family transcriptional regulator</fullName>
    </submittedName>
</protein>
<dbReference type="PANTHER" id="PTHR33744:SF15">
    <property type="entry name" value="CARBOHYDRATE DIACID REGULATOR"/>
    <property type="match status" value="1"/>
</dbReference>
<evidence type="ECO:0000313" key="6">
    <source>
        <dbReference type="Proteomes" id="UP000187485"/>
    </source>
</evidence>
<dbReference type="STRING" id="870242.cpu_07770"/>
<dbReference type="Gene3D" id="1.10.10.2840">
    <property type="entry name" value="PucR C-terminal helix-turn-helix domain"/>
    <property type="match status" value="1"/>
</dbReference>
<feature type="domain" description="CdaR GGDEF-like" evidence="4">
    <location>
        <begin position="140"/>
        <end position="276"/>
    </location>
</feature>
<accession>A0A1L8CTN9</accession>
<sequence>MEIIRKYAQTIVDKTIKILGYNINIMDSQGIIVGSGDKKRINTFHQGAAEVIRIGRPLEITFDNARNLEGVKPGVNLPIYLNNKIVGVVGITGEPDEVRAFGELLKVSVETMLQEAFLSEQLRMQQNAKDLYLYDLILGNFEDEDLFEARGEALGFDMKLPRIAVVIAVEELNAGNKIASELLLQKKRDYILSCIKGAFADSQNMIGYVGSNSIVVFCVIGKIEIFEIKKQIFGYIERLENLFQKDRIRFKVGIGKFYKGLKGLKKSYSEALQVLALRERMSCQSNVTFAADVSLEIFLNSISGEILDNFIANILPHSKILDILRKPRFFEVLKVFLENDLNISVTAKILKVSRNTVVNRLERIKEITGLDVRNFNDAIKLKLLLLICELKIK</sequence>
<dbReference type="Pfam" id="PF17853">
    <property type="entry name" value="GGDEF_2"/>
    <property type="match status" value="1"/>
</dbReference>
<dbReference type="OrthoDB" id="212459at2"/>
<evidence type="ECO:0000259" key="4">
    <source>
        <dbReference type="Pfam" id="PF17853"/>
    </source>
</evidence>
<evidence type="ECO:0000256" key="1">
    <source>
        <dbReference type="ARBA" id="ARBA00006754"/>
    </source>
</evidence>
<dbReference type="PANTHER" id="PTHR33744">
    <property type="entry name" value="CARBOHYDRATE DIACID REGULATOR"/>
    <property type="match status" value="1"/>
</dbReference>
<feature type="domain" description="PucR C-terminal helix-turn-helix" evidence="3">
    <location>
        <begin position="331"/>
        <end position="386"/>
    </location>
</feature>
<dbReference type="Pfam" id="PF05651">
    <property type="entry name" value="Diacid_rec"/>
    <property type="match status" value="1"/>
</dbReference>
<dbReference type="InterPro" id="IPR051448">
    <property type="entry name" value="CdaR-like_regulators"/>
</dbReference>